<comment type="cofactor">
    <cofactor evidence="1 5">
        <name>FAD</name>
        <dbReference type="ChEBI" id="CHEBI:57692"/>
    </cofactor>
</comment>
<evidence type="ECO:0000256" key="2">
    <source>
        <dbReference type="ARBA" id="ARBA00009347"/>
    </source>
</evidence>
<name>A0ABP6NU62_9ACTN</name>
<dbReference type="Pfam" id="PF02770">
    <property type="entry name" value="Acyl-CoA_dh_M"/>
    <property type="match status" value="1"/>
</dbReference>
<dbReference type="PANTHER" id="PTHR43884:SF12">
    <property type="entry name" value="ISOVALERYL-COA DEHYDROGENASE, MITOCHONDRIAL-RELATED"/>
    <property type="match status" value="1"/>
</dbReference>
<dbReference type="InterPro" id="IPR009100">
    <property type="entry name" value="AcylCoA_DH/oxidase_NM_dom_sf"/>
</dbReference>
<keyword evidence="3 5" id="KW-0285">Flavoprotein</keyword>
<dbReference type="Gene3D" id="2.40.110.10">
    <property type="entry name" value="Butyryl-CoA Dehydrogenase, subunit A, domain 2"/>
    <property type="match status" value="1"/>
</dbReference>
<evidence type="ECO:0000313" key="9">
    <source>
        <dbReference type="EMBL" id="GAA3158439.1"/>
    </source>
</evidence>
<dbReference type="PANTHER" id="PTHR43884">
    <property type="entry name" value="ACYL-COA DEHYDROGENASE"/>
    <property type="match status" value="1"/>
</dbReference>
<dbReference type="SUPFAM" id="SSF56645">
    <property type="entry name" value="Acyl-CoA dehydrogenase NM domain-like"/>
    <property type="match status" value="1"/>
</dbReference>
<organism evidence="9 10">
    <name type="scientific">Streptomyces rameus</name>
    <dbReference type="NCBI Taxonomy" id="68261"/>
    <lineage>
        <taxon>Bacteria</taxon>
        <taxon>Bacillati</taxon>
        <taxon>Actinomycetota</taxon>
        <taxon>Actinomycetes</taxon>
        <taxon>Kitasatosporales</taxon>
        <taxon>Streptomycetaceae</taxon>
        <taxon>Streptomyces</taxon>
    </lineage>
</organism>
<dbReference type="RefSeq" id="WP_345056420.1">
    <property type="nucleotide sequence ID" value="NZ_BAAAVM010000092.1"/>
</dbReference>
<dbReference type="InterPro" id="IPR046373">
    <property type="entry name" value="Acyl-CoA_Oxase/DH_mid-dom_sf"/>
</dbReference>
<evidence type="ECO:0000256" key="4">
    <source>
        <dbReference type="ARBA" id="ARBA00022827"/>
    </source>
</evidence>
<dbReference type="Gene3D" id="1.10.540.10">
    <property type="entry name" value="Acyl-CoA dehydrogenase/oxidase, N-terminal domain"/>
    <property type="match status" value="1"/>
</dbReference>
<reference evidence="10" key="1">
    <citation type="journal article" date="2019" name="Int. J. Syst. Evol. Microbiol.">
        <title>The Global Catalogue of Microorganisms (GCM) 10K type strain sequencing project: providing services to taxonomists for standard genome sequencing and annotation.</title>
        <authorList>
            <consortium name="The Broad Institute Genomics Platform"/>
            <consortium name="The Broad Institute Genome Sequencing Center for Infectious Disease"/>
            <person name="Wu L."/>
            <person name="Ma J."/>
        </authorList>
    </citation>
    <scope>NUCLEOTIDE SEQUENCE [LARGE SCALE GENOMIC DNA]</scope>
    <source>
        <strain evidence="10">JCM 11574</strain>
    </source>
</reference>
<keyword evidence="4 5" id="KW-0274">FAD</keyword>
<dbReference type="InterPro" id="IPR006091">
    <property type="entry name" value="Acyl-CoA_Oxase/DH_mid-dom"/>
</dbReference>
<feature type="domain" description="Acyl-CoA oxidase/dehydrogenase middle" evidence="7">
    <location>
        <begin position="130"/>
        <end position="224"/>
    </location>
</feature>
<feature type="domain" description="Acyl-CoA dehydrogenase/oxidase C-terminal" evidence="6">
    <location>
        <begin position="236"/>
        <end position="384"/>
    </location>
</feature>
<dbReference type="SUPFAM" id="SSF47203">
    <property type="entry name" value="Acyl-CoA dehydrogenase C-terminal domain-like"/>
    <property type="match status" value="1"/>
</dbReference>
<evidence type="ECO:0000256" key="1">
    <source>
        <dbReference type="ARBA" id="ARBA00001974"/>
    </source>
</evidence>
<evidence type="ECO:0000313" key="10">
    <source>
        <dbReference type="Proteomes" id="UP001500893"/>
    </source>
</evidence>
<dbReference type="InterPro" id="IPR009075">
    <property type="entry name" value="AcylCo_DH/oxidase_C"/>
</dbReference>
<evidence type="ECO:0000256" key="5">
    <source>
        <dbReference type="RuleBase" id="RU362125"/>
    </source>
</evidence>
<comment type="similarity">
    <text evidence="2 5">Belongs to the acyl-CoA dehydrogenase family.</text>
</comment>
<keyword evidence="5" id="KW-0560">Oxidoreductase</keyword>
<protein>
    <submittedName>
        <fullName evidence="9">Acyl-CoA dehydrogenase</fullName>
    </submittedName>
</protein>
<evidence type="ECO:0000256" key="3">
    <source>
        <dbReference type="ARBA" id="ARBA00022630"/>
    </source>
</evidence>
<dbReference type="PROSITE" id="PS00072">
    <property type="entry name" value="ACYL_COA_DH_1"/>
    <property type="match status" value="1"/>
</dbReference>
<dbReference type="InterPro" id="IPR036250">
    <property type="entry name" value="AcylCo_DH-like_C"/>
</dbReference>
<gene>
    <name evidence="9" type="ORF">GCM10010521_53100</name>
</gene>
<evidence type="ECO:0000259" key="6">
    <source>
        <dbReference type="Pfam" id="PF00441"/>
    </source>
</evidence>
<proteinExistence type="inferred from homology"/>
<dbReference type="PROSITE" id="PS00073">
    <property type="entry name" value="ACYL_COA_DH_2"/>
    <property type="match status" value="1"/>
</dbReference>
<accession>A0ABP6NU62</accession>
<dbReference type="InterPro" id="IPR006089">
    <property type="entry name" value="Acyl-CoA_DH_CS"/>
</dbReference>
<evidence type="ECO:0000259" key="8">
    <source>
        <dbReference type="Pfam" id="PF02771"/>
    </source>
</evidence>
<dbReference type="InterPro" id="IPR037069">
    <property type="entry name" value="AcylCoA_DH/ox_N_sf"/>
</dbReference>
<evidence type="ECO:0000259" key="7">
    <source>
        <dbReference type="Pfam" id="PF02770"/>
    </source>
</evidence>
<dbReference type="Pfam" id="PF02771">
    <property type="entry name" value="Acyl-CoA_dh_N"/>
    <property type="match status" value="1"/>
</dbReference>
<comment type="caution">
    <text evidence="9">The sequence shown here is derived from an EMBL/GenBank/DDBJ whole genome shotgun (WGS) entry which is preliminary data.</text>
</comment>
<dbReference type="PIRSF" id="PIRSF016578">
    <property type="entry name" value="HsaA"/>
    <property type="match status" value="1"/>
</dbReference>
<sequence length="390" mass="41584">MSDRYPQPVERQLPTEEAKELLALVREIAQREIAPKAAEEEDAGRFPREIFTLLSESGLLGLPYAAEYGGGDQPYEVYLQVLEELAAARLTVGLGVSVHTLASYALATYGAKQQQVEHLPAMLGGGLLGAYCLSEPSSGSDAASLRTKAVREGGGWVIDGTKAWITHGGIADFYTVMARTGEDGPRGITAFLVPGDAPGLSGATPEKKMGMKGSPTAQVHFDGVRVPDDRRIGEEGQGFSIALSALDSGRLGIAACAVGLAQAALDEAVRYAAERRQFGRPIADFQGLRFMIADMATQVEAGRALYLAAARLRDAGRPFAKQAAMAKLHCTDAAMKVTTDAVQILGGYGYTADFPAERYMREAKVLQIVEGTNQIQRMVIARHVAGPEGR</sequence>
<keyword evidence="10" id="KW-1185">Reference proteome</keyword>
<dbReference type="EMBL" id="BAAAVM010000092">
    <property type="protein sequence ID" value="GAA3158439.1"/>
    <property type="molecule type" value="Genomic_DNA"/>
</dbReference>
<feature type="domain" description="Acyl-CoA dehydrogenase/oxidase N-terminal" evidence="8">
    <location>
        <begin position="15"/>
        <end position="125"/>
    </location>
</feature>
<dbReference type="Gene3D" id="1.20.140.10">
    <property type="entry name" value="Butyryl-CoA Dehydrogenase, subunit A, domain 3"/>
    <property type="match status" value="1"/>
</dbReference>
<dbReference type="InterPro" id="IPR013786">
    <property type="entry name" value="AcylCoA_DH/ox_N"/>
</dbReference>
<dbReference type="Proteomes" id="UP001500893">
    <property type="component" value="Unassembled WGS sequence"/>
</dbReference>
<dbReference type="Pfam" id="PF00441">
    <property type="entry name" value="Acyl-CoA_dh_1"/>
    <property type="match status" value="1"/>
</dbReference>